<protein>
    <submittedName>
        <fullName evidence="1">Uncharacterized protein</fullName>
    </submittedName>
</protein>
<keyword evidence="2" id="KW-1185">Reference proteome</keyword>
<evidence type="ECO:0000313" key="1">
    <source>
        <dbReference type="EMBL" id="MEZ8722499.1"/>
    </source>
</evidence>
<comment type="caution">
    <text evidence="1">The sequence shown here is derived from an EMBL/GenBank/DDBJ whole genome shotgun (WGS) entry which is preliminary data.</text>
</comment>
<reference evidence="1 2" key="1">
    <citation type="journal article" date="2024" name="ISME J.">
        <title>Tailless and filamentous prophages are predominant in marine Vibrio.</title>
        <authorList>
            <person name="Steensen K."/>
            <person name="Seneca J."/>
            <person name="Bartlau N."/>
            <person name="Yu X.A."/>
            <person name="Hussain F.A."/>
            <person name="Polz M.F."/>
        </authorList>
    </citation>
    <scope>NUCLEOTIDE SEQUENCE [LARGE SCALE GENOMIC DNA]</scope>
    <source>
        <strain evidence="1 2">10N.239.312.F12</strain>
    </source>
</reference>
<gene>
    <name evidence="1" type="ORF">AB6D66_15600</name>
</gene>
<organism evidence="1 2">
    <name type="scientific">Vibrio pomeroyi</name>
    <dbReference type="NCBI Taxonomy" id="198832"/>
    <lineage>
        <taxon>Bacteria</taxon>
        <taxon>Pseudomonadati</taxon>
        <taxon>Pseudomonadota</taxon>
        <taxon>Gammaproteobacteria</taxon>
        <taxon>Vibrionales</taxon>
        <taxon>Vibrionaceae</taxon>
        <taxon>Vibrio</taxon>
    </lineage>
</organism>
<name>A0ABV4MZ68_9VIBR</name>
<accession>A0ABV4MZ68</accession>
<proteinExistence type="predicted"/>
<dbReference type="RefSeq" id="WP_372124522.1">
    <property type="nucleotide sequence ID" value="NZ_JBFSSG010000036.1"/>
</dbReference>
<feature type="non-terminal residue" evidence="1">
    <location>
        <position position="1"/>
    </location>
</feature>
<evidence type="ECO:0000313" key="2">
    <source>
        <dbReference type="Proteomes" id="UP001570071"/>
    </source>
</evidence>
<dbReference type="EMBL" id="JBFSSG010000036">
    <property type="protein sequence ID" value="MEZ8722499.1"/>
    <property type="molecule type" value="Genomic_DNA"/>
</dbReference>
<sequence length="84" mass="9723">DLILRARRLECGFYGALTYISTSELLSSIKDKYPTLYLEFLKDEGVLEATTVRIIDKEYVFYPSDIEKIALRFGIDIELKQVVL</sequence>
<dbReference type="Proteomes" id="UP001570071">
    <property type="component" value="Unassembled WGS sequence"/>
</dbReference>